<dbReference type="GO" id="GO:0016887">
    <property type="term" value="F:ATP hydrolysis activity"/>
    <property type="evidence" value="ECO:0007669"/>
    <property type="project" value="InterPro"/>
</dbReference>
<evidence type="ECO:0000256" key="2">
    <source>
        <dbReference type="ARBA" id="ARBA00022448"/>
    </source>
</evidence>
<dbReference type="Gene3D" id="3.40.50.300">
    <property type="entry name" value="P-loop containing nucleotide triphosphate hydrolases"/>
    <property type="match status" value="1"/>
</dbReference>
<keyword evidence="2" id="KW-0813">Transport</keyword>
<evidence type="ECO:0000256" key="3">
    <source>
        <dbReference type="ARBA" id="ARBA00022741"/>
    </source>
</evidence>
<dbReference type="PANTHER" id="PTHR43776:SF7">
    <property type="entry name" value="D,D-DIPEPTIDE TRANSPORT ATP-BINDING PROTEIN DDPF-RELATED"/>
    <property type="match status" value="1"/>
</dbReference>
<keyword evidence="4" id="KW-0067">ATP-binding</keyword>
<dbReference type="SMART" id="SM00382">
    <property type="entry name" value="AAA"/>
    <property type="match status" value="1"/>
</dbReference>
<dbReference type="SUPFAM" id="SSF52540">
    <property type="entry name" value="P-loop containing nucleoside triphosphate hydrolases"/>
    <property type="match status" value="1"/>
</dbReference>
<dbReference type="InterPro" id="IPR003593">
    <property type="entry name" value="AAA+_ATPase"/>
</dbReference>
<dbReference type="Proteomes" id="UP000009229">
    <property type="component" value="Chromosome"/>
</dbReference>
<reference evidence="7" key="1">
    <citation type="submission" date="2011-05" db="EMBL/GenBank/DDBJ databases">
        <title>Complete sequence of Desulfotomaculum kuznetsovii DSM 6115.</title>
        <authorList>
            <person name="Lucas S."/>
            <person name="Han J."/>
            <person name="Lapidus A."/>
            <person name="Cheng J.-F."/>
            <person name="Goodwin L."/>
            <person name="Pitluck S."/>
            <person name="Peters L."/>
            <person name="Mikhailova N."/>
            <person name="Lu M."/>
            <person name="Saunders E."/>
            <person name="Han C."/>
            <person name="Tapia R."/>
            <person name="Land M."/>
            <person name="Hauser L."/>
            <person name="Kyrpides N."/>
            <person name="Ivanova N."/>
            <person name="Pagani I."/>
            <person name="Nazina T."/>
            <person name="Ivanova A."/>
            <person name="Parshina S."/>
            <person name="Kuever J."/>
            <person name="Muyzer G."/>
            <person name="Plugge C."/>
            <person name="Stams A."/>
            <person name="Woyke T."/>
        </authorList>
    </citation>
    <scope>NUCLEOTIDE SEQUENCE [LARGE SCALE GENOMIC DNA]</scope>
    <source>
        <strain evidence="7">DSM 6115 / VKM B-1805 / 17</strain>
    </source>
</reference>
<comment type="similarity">
    <text evidence="1">Belongs to the ABC transporter superfamily.</text>
</comment>
<sequence>MLEVRDLKKYFRGGLLGRRPVKAVDGVSFTINPGYTLGLVGESGAGKSTVGRLVVGLVRPTGGSVFYEGRDVFKARGEEALYLRRKMQIIFQNPQGALNPRMRIGEILSEPLLVHHMVRGRYVRERVADLLEMVGLGPELYHRYPWEMSGGQNQRVAIARALSLEPSFLVLDEPTSALDVSVQAQVFQLLKKIQQEMRLAYLLISHDLDVVFRVADEVAVMHRGRILEQGFASAVAISPRHPYTIRLLSARIAL</sequence>
<dbReference type="PANTHER" id="PTHR43776">
    <property type="entry name" value="TRANSPORT ATP-BINDING PROTEIN"/>
    <property type="match status" value="1"/>
</dbReference>
<proteinExistence type="inferred from homology"/>
<dbReference type="EC" id="3.6.3.24" evidence="6"/>
<dbReference type="CDD" id="cd03257">
    <property type="entry name" value="ABC_NikE_OppD_transporters"/>
    <property type="match status" value="1"/>
</dbReference>
<accession>A0AAU8PBY2</accession>
<dbReference type="GO" id="GO:0005524">
    <property type="term" value="F:ATP binding"/>
    <property type="evidence" value="ECO:0007669"/>
    <property type="project" value="UniProtKB-KW"/>
</dbReference>
<evidence type="ECO:0000259" key="5">
    <source>
        <dbReference type="PROSITE" id="PS50893"/>
    </source>
</evidence>
<dbReference type="InterPro" id="IPR003439">
    <property type="entry name" value="ABC_transporter-like_ATP-bd"/>
</dbReference>
<keyword evidence="6" id="KW-0378">Hydrolase</keyword>
<dbReference type="KEGG" id="dku:Desku_2000"/>
<dbReference type="PROSITE" id="PS50893">
    <property type="entry name" value="ABC_TRANSPORTER_2"/>
    <property type="match status" value="1"/>
</dbReference>
<organism evidence="6 7">
    <name type="scientific">Desulfofundulus kuznetsovii (strain DSM 6115 / VKM B-1805 / 17)</name>
    <name type="common">Desulfotomaculum kuznetsovii</name>
    <dbReference type="NCBI Taxonomy" id="760568"/>
    <lineage>
        <taxon>Bacteria</taxon>
        <taxon>Bacillati</taxon>
        <taxon>Bacillota</taxon>
        <taxon>Clostridia</taxon>
        <taxon>Eubacteriales</taxon>
        <taxon>Peptococcaceae</taxon>
        <taxon>Desulfofundulus</taxon>
    </lineage>
</organism>
<dbReference type="InterPro" id="IPR027417">
    <property type="entry name" value="P-loop_NTPase"/>
</dbReference>
<evidence type="ECO:0000256" key="1">
    <source>
        <dbReference type="ARBA" id="ARBA00005417"/>
    </source>
</evidence>
<dbReference type="InterPro" id="IPR050319">
    <property type="entry name" value="ABC_transp_ATP-bind"/>
</dbReference>
<evidence type="ECO:0000313" key="6">
    <source>
        <dbReference type="EMBL" id="AEG15556.1"/>
    </source>
</evidence>
<feature type="domain" description="ABC transporter" evidence="5">
    <location>
        <begin position="2"/>
        <end position="248"/>
    </location>
</feature>
<dbReference type="EMBL" id="CP002770">
    <property type="protein sequence ID" value="AEG15556.1"/>
    <property type="molecule type" value="Genomic_DNA"/>
</dbReference>
<dbReference type="GO" id="GO:0055085">
    <property type="term" value="P:transmembrane transport"/>
    <property type="evidence" value="ECO:0007669"/>
    <property type="project" value="UniProtKB-ARBA"/>
</dbReference>
<name>A0AAU8PBY2_DESK7</name>
<gene>
    <name evidence="6" type="ordered locus">Desku_2000</name>
</gene>
<evidence type="ECO:0000256" key="4">
    <source>
        <dbReference type="ARBA" id="ARBA00022840"/>
    </source>
</evidence>
<dbReference type="AlphaFoldDB" id="A0AAU8PBY2"/>
<evidence type="ECO:0000313" key="7">
    <source>
        <dbReference type="Proteomes" id="UP000009229"/>
    </source>
</evidence>
<protein>
    <submittedName>
        <fullName evidence="6">Nickel-transporting ATPase</fullName>
        <ecNumber evidence="6">3.6.3.24</ecNumber>
    </submittedName>
</protein>
<keyword evidence="3" id="KW-0547">Nucleotide-binding</keyword>
<dbReference type="Pfam" id="PF00005">
    <property type="entry name" value="ABC_tran"/>
    <property type="match status" value="1"/>
</dbReference>
<keyword evidence="7" id="KW-1185">Reference proteome</keyword>